<keyword evidence="2 5" id="KW-0694">RNA-binding</keyword>
<sequence>MFAVIKLAGKQFVVSPEKKIKIDAKVDSKEKKLVISDVLLISDEGSLKIGKPLVGNTSVEMEIVEVIKSKKVLVVKHHAKKRYRRTKGHRQDQTILLVKKINLTKELQTVEKKVRTKKEKNVKAK</sequence>
<comment type="caution">
    <text evidence="7">The sequence shown here is derived from an EMBL/GenBank/DDBJ whole genome shotgun (WGS) entry which is preliminary data.</text>
</comment>
<keyword evidence="3 5" id="KW-0689">Ribosomal protein</keyword>
<gene>
    <name evidence="5" type="primary">rplU</name>
    <name evidence="7" type="ORF">Athens101428_249</name>
</gene>
<dbReference type="InterPro" id="IPR036164">
    <property type="entry name" value="bL21-like_sf"/>
</dbReference>
<protein>
    <recommendedName>
        <fullName evidence="5">Large ribosomal subunit protein bL21</fullName>
    </recommendedName>
</protein>
<evidence type="ECO:0000256" key="6">
    <source>
        <dbReference type="RuleBase" id="RU000562"/>
    </source>
</evidence>
<dbReference type="NCBIfam" id="TIGR00061">
    <property type="entry name" value="L21"/>
    <property type="match status" value="1"/>
</dbReference>
<evidence type="ECO:0000256" key="2">
    <source>
        <dbReference type="ARBA" id="ARBA00022884"/>
    </source>
</evidence>
<dbReference type="GO" id="GO:0005840">
    <property type="term" value="C:ribosome"/>
    <property type="evidence" value="ECO:0007669"/>
    <property type="project" value="UniProtKB-KW"/>
</dbReference>
<evidence type="ECO:0000256" key="4">
    <source>
        <dbReference type="ARBA" id="ARBA00023274"/>
    </source>
</evidence>
<dbReference type="Proteomes" id="UP000316495">
    <property type="component" value="Unassembled WGS sequence"/>
</dbReference>
<evidence type="ECO:0000313" key="7">
    <source>
        <dbReference type="EMBL" id="TSC94542.1"/>
    </source>
</evidence>
<dbReference type="PANTHER" id="PTHR21349">
    <property type="entry name" value="50S RIBOSOMAL PROTEIN L21"/>
    <property type="match status" value="1"/>
</dbReference>
<reference evidence="7 8" key="1">
    <citation type="submission" date="2017-07" db="EMBL/GenBank/DDBJ databases">
        <title>Mechanisms for carbon and nitrogen cycling indicate functional differentiation within the Candidate Phyla Radiation.</title>
        <authorList>
            <person name="Danczak R.E."/>
            <person name="Johnston M.D."/>
            <person name="Kenah C."/>
            <person name="Slattery M."/>
            <person name="Wrighton K.C."/>
            <person name="Wilkins M.J."/>
        </authorList>
    </citation>
    <scope>NUCLEOTIDE SEQUENCE [LARGE SCALE GENOMIC DNA]</scope>
    <source>
        <strain evidence="7">Athens1014_28</strain>
    </source>
</reference>
<dbReference type="PROSITE" id="PS01169">
    <property type="entry name" value="RIBOSOMAL_L21"/>
    <property type="match status" value="1"/>
</dbReference>
<dbReference type="InterPro" id="IPR018258">
    <property type="entry name" value="Ribosomal_bL21_CS"/>
</dbReference>
<dbReference type="SUPFAM" id="SSF141091">
    <property type="entry name" value="L21p-like"/>
    <property type="match status" value="1"/>
</dbReference>
<accession>A0A554LNU7</accession>
<keyword evidence="4 5" id="KW-0687">Ribonucleoprotein</keyword>
<evidence type="ECO:0000313" key="8">
    <source>
        <dbReference type="Proteomes" id="UP000316495"/>
    </source>
</evidence>
<dbReference type="GO" id="GO:1990904">
    <property type="term" value="C:ribonucleoprotein complex"/>
    <property type="evidence" value="ECO:0007669"/>
    <property type="project" value="UniProtKB-KW"/>
</dbReference>
<organism evidence="7 8">
    <name type="scientific">Candidatus Berkelbacteria bacterium Athens1014_28</name>
    <dbReference type="NCBI Taxonomy" id="2017145"/>
    <lineage>
        <taxon>Bacteria</taxon>
        <taxon>Candidatus Berkelbacteria</taxon>
    </lineage>
</organism>
<keyword evidence="1 5" id="KW-0699">rRNA-binding</keyword>
<comment type="function">
    <text evidence="5 6">This protein binds to 23S rRNA in the presence of protein L20.</text>
</comment>
<dbReference type="PANTHER" id="PTHR21349:SF7">
    <property type="entry name" value="LARGE RIBOSOMAL SUBUNIT PROTEIN BL21C"/>
    <property type="match status" value="1"/>
</dbReference>
<dbReference type="Pfam" id="PF00829">
    <property type="entry name" value="Ribosomal_L21p"/>
    <property type="match status" value="1"/>
</dbReference>
<proteinExistence type="inferred from homology"/>
<dbReference type="GO" id="GO:0003735">
    <property type="term" value="F:structural constituent of ribosome"/>
    <property type="evidence" value="ECO:0007669"/>
    <property type="project" value="InterPro"/>
</dbReference>
<dbReference type="GO" id="GO:0006412">
    <property type="term" value="P:translation"/>
    <property type="evidence" value="ECO:0007669"/>
    <property type="project" value="UniProtKB-UniRule"/>
</dbReference>
<comment type="similarity">
    <text evidence="5 6">Belongs to the bacterial ribosomal protein bL21 family.</text>
</comment>
<evidence type="ECO:0000256" key="5">
    <source>
        <dbReference type="HAMAP-Rule" id="MF_01363"/>
    </source>
</evidence>
<evidence type="ECO:0000256" key="3">
    <source>
        <dbReference type="ARBA" id="ARBA00022980"/>
    </source>
</evidence>
<dbReference type="InterPro" id="IPR001787">
    <property type="entry name" value="Ribosomal_bL21"/>
</dbReference>
<dbReference type="HAMAP" id="MF_01363">
    <property type="entry name" value="Ribosomal_bL21"/>
    <property type="match status" value="1"/>
</dbReference>
<dbReference type="EMBL" id="VMGN01000010">
    <property type="protein sequence ID" value="TSC94542.1"/>
    <property type="molecule type" value="Genomic_DNA"/>
</dbReference>
<dbReference type="GO" id="GO:0005737">
    <property type="term" value="C:cytoplasm"/>
    <property type="evidence" value="ECO:0007669"/>
    <property type="project" value="UniProtKB-ARBA"/>
</dbReference>
<evidence type="ECO:0000256" key="1">
    <source>
        <dbReference type="ARBA" id="ARBA00022730"/>
    </source>
</evidence>
<dbReference type="InterPro" id="IPR028909">
    <property type="entry name" value="bL21-like"/>
</dbReference>
<comment type="subunit">
    <text evidence="5">Part of the 50S ribosomal subunit. Contacts protein L20.</text>
</comment>
<dbReference type="GO" id="GO:0019843">
    <property type="term" value="F:rRNA binding"/>
    <property type="evidence" value="ECO:0007669"/>
    <property type="project" value="UniProtKB-UniRule"/>
</dbReference>
<dbReference type="AlphaFoldDB" id="A0A554LNU7"/>
<name>A0A554LNU7_9BACT</name>